<protein>
    <recommendedName>
        <fullName evidence="5">Aromatic acid exporter family member 1</fullName>
    </recommendedName>
</protein>
<dbReference type="EMBL" id="JBAPLU010000007">
    <property type="protein sequence ID" value="MEI4271823.1"/>
    <property type="molecule type" value="Genomic_DNA"/>
</dbReference>
<evidence type="ECO:0000313" key="3">
    <source>
        <dbReference type="EMBL" id="MEI4271823.1"/>
    </source>
</evidence>
<feature type="transmembrane region" description="Helical" evidence="2">
    <location>
        <begin position="117"/>
        <end position="145"/>
    </location>
</feature>
<evidence type="ECO:0008006" key="5">
    <source>
        <dbReference type="Google" id="ProtNLM"/>
    </source>
</evidence>
<gene>
    <name evidence="3" type="ORF">TEK04_08815</name>
</gene>
<comment type="caution">
    <text evidence="3">The sequence shown here is derived from an EMBL/GenBank/DDBJ whole genome shotgun (WGS) entry which is preliminary data.</text>
</comment>
<feature type="transmembrane region" description="Helical" evidence="2">
    <location>
        <begin position="151"/>
        <end position="170"/>
    </location>
</feature>
<evidence type="ECO:0000256" key="2">
    <source>
        <dbReference type="SAM" id="Phobius"/>
    </source>
</evidence>
<keyword evidence="2" id="KW-1133">Transmembrane helix</keyword>
<keyword evidence="2" id="KW-0812">Transmembrane</keyword>
<feature type="region of interest" description="Disordered" evidence="1">
    <location>
        <begin position="1"/>
        <end position="43"/>
    </location>
</feature>
<evidence type="ECO:0000313" key="4">
    <source>
        <dbReference type="Proteomes" id="UP001361570"/>
    </source>
</evidence>
<dbReference type="Proteomes" id="UP001361570">
    <property type="component" value="Unassembled WGS sequence"/>
</dbReference>
<feature type="transmembrane region" description="Helical" evidence="2">
    <location>
        <begin position="177"/>
        <end position="199"/>
    </location>
</feature>
<keyword evidence="4" id="KW-1185">Reference proteome</keyword>
<dbReference type="RefSeq" id="WP_336403961.1">
    <property type="nucleotide sequence ID" value="NZ_JBAPLU010000007.1"/>
</dbReference>
<organism evidence="3 4">
    <name type="scientific">Klenkia sesuvii</name>
    <dbReference type="NCBI Taxonomy" id="3103137"/>
    <lineage>
        <taxon>Bacteria</taxon>
        <taxon>Bacillati</taxon>
        <taxon>Actinomycetota</taxon>
        <taxon>Actinomycetes</taxon>
        <taxon>Geodermatophilales</taxon>
        <taxon>Geodermatophilaceae</taxon>
        <taxon>Klenkia</taxon>
    </lineage>
</organism>
<evidence type="ECO:0000256" key="1">
    <source>
        <dbReference type="SAM" id="MobiDB-lite"/>
    </source>
</evidence>
<accession>A0ABU8DT49</accession>
<reference evidence="3 4" key="1">
    <citation type="submission" date="2024-03" db="EMBL/GenBank/DDBJ databases">
        <title>Draft genome sequence of Klenkia sp. LSe6-5.</title>
        <authorList>
            <person name="Duangmal K."/>
            <person name="Chantavorakit T."/>
        </authorList>
    </citation>
    <scope>NUCLEOTIDE SEQUENCE [LARGE SCALE GENOMIC DNA]</scope>
    <source>
        <strain evidence="3 4">LSe6-5</strain>
    </source>
</reference>
<name>A0ABU8DT49_9ACTN</name>
<sequence length="397" mass="41707">MPGVDEQVVDPGTPSSTPAPLPAPTGLRAPTMEQVDDRGRRPGWRGKVARTWARHPRWGLTVKAALAASLAWGVAQLVPGPAGEYPYYAPLGAVIATSTTLAGSAREGLQTVGAISLGAVVALAVDAVGYPNAVTVAVVVGLGVLLAGWHWLGTAATWVPTAALFTLIIGNADPVGYVAGYAGLTLLGACIGLAVTAVFPPLPLAPAQAELDRLRATLADQLGDLVDGLRQESLPDEGGWRARMRAIDPELGRMRDAVRLAEQARRGNRRARQYAPDVDRQYAEARALESVAFLVQDATELLREHERADAGWADVALGPGLRPATTAALAAVAEVVRTRSGEESVRPAVDRIEELAAGIRAERARSDHDLFVAGSLLTTLRRSLRALTGREVPAAEG</sequence>
<keyword evidence="2" id="KW-0472">Membrane</keyword>
<proteinExistence type="predicted"/>